<evidence type="ECO:0000259" key="6">
    <source>
        <dbReference type="PROSITE" id="PS51379"/>
    </source>
</evidence>
<dbReference type="Gene3D" id="1.10.15.40">
    <property type="entry name" value="Electron transport complex subunit B, putative Fe-S cluster"/>
    <property type="match status" value="1"/>
</dbReference>
<dbReference type="Pfam" id="PF13237">
    <property type="entry name" value="Fer4_10"/>
    <property type="match status" value="1"/>
</dbReference>
<feature type="domain" description="4Fe-4S ferredoxin-type" evidence="6">
    <location>
        <begin position="2"/>
        <end position="30"/>
    </location>
</feature>
<feature type="domain" description="PAS" evidence="5">
    <location>
        <begin position="403"/>
        <end position="460"/>
    </location>
</feature>
<dbReference type="InterPro" id="IPR007202">
    <property type="entry name" value="4Fe-4S_dom"/>
</dbReference>
<dbReference type="InterPro" id="IPR050340">
    <property type="entry name" value="Cytosolic_Fe-S_CAF"/>
</dbReference>
<evidence type="ECO:0000256" key="1">
    <source>
        <dbReference type="ARBA" id="ARBA00022485"/>
    </source>
</evidence>
<dbReference type="RefSeq" id="WP_255228381.1">
    <property type="nucleotide sequence ID" value="NZ_JAJEKE010000015.1"/>
</dbReference>
<protein>
    <submittedName>
        <fullName evidence="8">PAS domain-containing protein</fullName>
    </submittedName>
</protein>
<dbReference type="SMART" id="SM00091">
    <property type="entry name" value="PAS"/>
    <property type="match status" value="1"/>
</dbReference>
<dbReference type="Pfam" id="PF00989">
    <property type="entry name" value="PAS"/>
    <property type="match status" value="1"/>
</dbReference>
<dbReference type="Proteomes" id="UP001651880">
    <property type="component" value="Unassembled WGS sequence"/>
</dbReference>
<dbReference type="InterPro" id="IPR000014">
    <property type="entry name" value="PAS"/>
</dbReference>
<dbReference type="EMBL" id="JAJEKE010000015">
    <property type="protein sequence ID" value="MCQ1530861.1"/>
    <property type="molecule type" value="Genomic_DNA"/>
</dbReference>
<feature type="domain" description="4Fe-4S ferredoxin-type" evidence="6">
    <location>
        <begin position="31"/>
        <end position="60"/>
    </location>
</feature>
<feature type="domain" description="4Fe-4S" evidence="7">
    <location>
        <begin position="351"/>
        <end position="412"/>
    </location>
</feature>
<evidence type="ECO:0000259" key="7">
    <source>
        <dbReference type="PROSITE" id="PS51656"/>
    </source>
</evidence>
<comment type="caution">
    <text evidence="8">The sequence shown here is derived from an EMBL/GenBank/DDBJ whole genome shotgun (WGS) entry which is preliminary data.</text>
</comment>
<proteinExistence type="predicted"/>
<dbReference type="SUPFAM" id="SSF55785">
    <property type="entry name" value="PYP-like sensor domain (PAS domain)"/>
    <property type="match status" value="1"/>
</dbReference>
<keyword evidence="1" id="KW-0004">4Fe-4S</keyword>
<dbReference type="PROSITE" id="PS50112">
    <property type="entry name" value="PAS"/>
    <property type="match status" value="1"/>
</dbReference>
<dbReference type="InterPro" id="IPR013767">
    <property type="entry name" value="PAS_fold"/>
</dbReference>
<dbReference type="Pfam" id="PF02906">
    <property type="entry name" value="Fe_hyd_lg_C"/>
    <property type="match status" value="1"/>
</dbReference>
<reference evidence="8 9" key="1">
    <citation type="submission" date="2021-10" db="EMBL/GenBank/DDBJ databases">
        <title>Lutispora strain m25 sp. nov., a thermophilic, non-spore-forming bacterium isolated from a lab-scale methanogenic bioreactor digesting anaerobic sludge.</title>
        <authorList>
            <person name="El Houari A."/>
            <person name="Mcdonald J."/>
        </authorList>
    </citation>
    <scope>NUCLEOTIDE SEQUENCE [LARGE SCALE GENOMIC DNA]</scope>
    <source>
        <strain evidence="9">m25</strain>
    </source>
</reference>
<dbReference type="Gene3D" id="3.30.450.20">
    <property type="entry name" value="PAS domain"/>
    <property type="match status" value="1"/>
</dbReference>
<dbReference type="Pfam" id="PF04060">
    <property type="entry name" value="FeS"/>
    <property type="match status" value="1"/>
</dbReference>
<sequence length="566" mass="63312">MNAIKLSKTDCKNCYKCVRHCPVKAIRIKDQQAQIIEDMCIVCGTCLKICPQNAKYIRSDIGKVKEFISQGFTVVASLAPSFIALSDNPKRLIGAIKKLGFSAVEETAAGARLVSQKYKEIVEARPGENVISTACPTINYLIQTYYPEVVGNMAEVVSPMIAHGKMIKKRLGMDARVIFIGPCVAKKHESEEPQCEGFVDAVLTYDELYQWFEEENIDISQCREAELDNEEPGSSRFYPMPGGVLMSMGLDREIQKTMSIDGIDECMDILEYLSSSKGLKGAFLEMNACRGGCLNGSGCNKLKKGILEERRKLIEFAVKSRAANKNKGDEIKLDKVFSGKLPDAKMPTEDEIRGILRKIGKTGKEKEFNCGACGYNSCREKAIAVYQGKAELYMCLPYMKERAESISNIIISNTPNVIMAINEDFEIQEFNKSAEKMFGLSRADIIGKKAYDYFDVYEFICLMESGESLLSKKISFDNYGIRTQATIVRLNEHGLILGIFKDITEEEKQKEKDFKVKNESIKLAQDVIDKQMYVAQQIASLLGETTAETKVSLSKLKDIMLKSEES</sequence>
<dbReference type="InterPro" id="IPR017900">
    <property type="entry name" value="4Fe4S_Fe_S_CS"/>
</dbReference>
<evidence type="ECO:0000256" key="3">
    <source>
        <dbReference type="ARBA" id="ARBA00023004"/>
    </source>
</evidence>
<dbReference type="SUPFAM" id="SSF53920">
    <property type="entry name" value="Fe-only hydrogenase"/>
    <property type="match status" value="1"/>
</dbReference>
<dbReference type="InterPro" id="IPR004108">
    <property type="entry name" value="Fe_hydrogenase_lsu_C"/>
</dbReference>
<dbReference type="InterPro" id="IPR017896">
    <property type="entry name" value="4Fe4S_Fe-S-bd"/>
</dbReference>
<dbReference type="Gene3D" id="3.40.950.10">
    <property type="entry name" value="Fe-only Hydrogenase (Larger Subunit), Chain L, domain 3"/>
    <property type="match status" value="1"/>
</dbReference>
<keyword evidence="9" id="KW-1185">Reference proteome</keyword>
<evidence type="ECO:0000313" key="8">
    <source>
        <dbReference type="EMBL" id="MCQ1530861.1"/>
    </source>
</evidence>
<dbReference type="PROSITE" id="PS51379">
    <property type="entry name" value="4FE4S_FER_2"/>
    <property type="match status" value="2"/>
</dbReference>
<dbReference type="NCBIfam" id="TIGR00229">
    <property type="entry name" value="sensory_box"/>
    <property type="match status" value="1"/>
</dbReference>
<dbReference type="InterPro" id="IPR035965">
    <property type="entry name" value="PAS-like_dom_sf"/>
</dbReference>
<gene>
    <name evidence="8" type="ORF">LJD61_15080</name>
</gene>
<dbReference type="Gene3D" id="3.30.70.20">
    <property type="match status" value="1"/>
</dbReference>
<dbReference type="PANTHER" id="PTHR11615">
    <property type="entry name" value="NITRATE, FORMATE, IRON DEHYDROGENASE"/>
    <property type="match status" value="1"/>
</dbReference>
<dbReference type="CDD" id="cd00130">
    <property type="entry name" value="PAS"/>
    <property type="match status" value="1"/>
</dbReference>
<dbReference type="SUPFAM" id="SSF54862">
    <property type="entry name" value="4Fe-4S ferredoxins"/>
    <property type="match status" value="1"/>
</dbReference>
<name>A0ABT1NI59_9FIRM</name>
<evidence type="ECO:0000313" key="9">
    <source>
        <dbReference type="Proteomes" id="UP001651880"/>
    </source>
</evidence>
<accession>A0ABT1NI59</accession>
<evidence type="ECO:0000256" key="4">
    <source>
        <dbReference type="ARBA" id="ARBA00023014"/>
    </source>
</evidence>
<evidence type="ECO:0000256" key="2">
    <source>
        <dbReference type="ARBA" id="ARBA00022723"/>
    </source>
</evidence>
<keyword evidence="2" id="KW-0479">Metal-binding</keyword>
<dbReference type="InterPro" id="IPR009016">
    <property type="entry name" value="Fe_hydrogenase"/>
</dbReference>
<keyword evidence="4" id="KW-0411">Iron-sulfur</keyword>
<dbReference type="PROSITE" id="PS51656">
    <property type="entry name" value="4FE4S"/>
    <property type="match status" value="1"/>
</dbReference>
<evidence type="ECO:0000259" key="5">
    <source>
        <dbReference type="PROSITE" id="PS50112"/>
    </source>
</evidence>
<keyword evidence="3" id="KW-0408">Iron</keyword>
<organism evidence="8 9">
    <name type="scientific">Lutispora saccharofermentans</name>
    <dbReference type="NCBI Taxonomy" id="3024236"/>
    <lineage>
        <taxon>Bacteria</taxon>
        <taxon>Bacillati</taxon>
        <taxon>Bacillota</taxon>
        <taxon>Clostridia</taxon>
        <taxon>Lutisporales</taxon>
        <taxon>Lutisporaceae</taxon>
        <taxon>Lutispora</taxon>
    </lineage>
</organism>
<dbReference type="PROSITE" id="PS00198">
    <property type="entry name" value="4FE4S_FER_1"/>
    <property type="match status" value="1"/>
</dbReference>